<comment type="caution">
    <text evidence="1">The sequence shown here is derived from an EMBL/GenBank/DDBJ whole genome shotgun (WGS) entry which is preliminary data.</text>
</comment>
<keyword evidence="2" id="KW-1185">Reference proteome</keyword>
<name>A0AAN9M242_PHACN</name>
<accession>A0AAN9M242</accession>
<dbReference type="Proteomes" id="UP001374584">
    <property type="component" value="Unassembled WGS sequence"/>
</dbReference>
<sequence length="77" mass="9055">MFSPSHDKVTRKPQLKSPFKVLYDEGMSINIFCWQLYYELLVANKICFVIFLDSFRVIMSNGKLFSRLKSSSRLLDL</sequence>
<reference evidence="1 2" key="1">
    <citation type="submission" date="2024-01" db="EMBL/GenBank/DDBJ databases">
        <title>The genomes of 5 underutilized Papilionoideae crops provide insights into root nodulation and disease resistanc.</title>
        <authorList>
            <person name="Jiang F."/>
        </authorList>
    </citation>
    <scope>NUCLEOTIDE SEQUENCE [LARGE SCALE GENOMIC DNA]</scope>
    <source>
        <strain evidence="1">JINMINGXINNONG_FW02</strain>
        <tissue evidence="1">Leaves</tissue>
    </source>
</reference>
<dbReference type="AlphaFoldDB" id="A0AAN9M242"/>
<dbReference type="EMBL" id="JAYMYR010000008">
    <property type="protein sequence ID" value="KAK7346720.1"/>
    <property type="molecule type" value="Genomic_DNA"/>
</dbReference>
<evidence type="ECO:0000313" key="1">
    <source>
        <dbReference type="EMBL" id="KAK7346720.1"/>
    </source>
</evidence>
<protein>
    <submittedName>
        <fullName evidence="1">Uncharacterized protein</fullName>
    </submittedName>
</protein>
<organism evidence="1 2">
    <name type="scientific">Phaseolus coccineus</name>
    <name type="common">Scarlet runner bean</name>
    <name type="synonym">Phaseolus multiflorus</name>
    <dbReference type="NCBI Taxonomy" id="3886"/>
    <lineage>
        <taxon>Eukaryota</taxon>
        <taxon>Viridiplantae</taxon>
        <taxon>Streptophyta</taxon>
        <taxon>Embryophyta</taxon>
        <taxon>Tracheophyta</taxon>
        <taxon>Spermatophyta</taxon>
        <taxon>Magnoliopsida</taxon>
        <taxon>eudicotyledons</taxon>
        <taxon>Gunneridae</taxon>
        <taxon>Pentapetalae</taxon>
        <taxon>rosids</taxon>
        <taxon>fabids</taxon>
        <taxon>Fabales</taxon>
        <taxon>Fabaceae</taxon>
        <taxon>Papilionoideae</taxon>
        <taxon>50 kb inversion clade</taxon>
        <taxon>NPAAA clade</taxon>
        <taxon>indigoferoid/millettioid clade</taxon>
        <taxon>Phaseoleae</taxon>
        <taxon>Phaseolus</taxon>
    </lineage>
</organism>
<gene>
    <name evidence="1" type="ORF">VNO80_21243</name>
</gene>
<proteinExistence type="predicted"/>
<evidence type="ECO:0000313" key="2">
    <source>
        <dbReference type="Proteomes" id="UP001374584"/>
    </source>
</evidence>